<evidence type="ECO:0000256" key="3">
    <source>
        <dbReference type="ARBA" id="ARBA00022723"/>
    </source>
</evidence>
<feature type="chain" id="PRO_5029707637" evidence="9">
    <location>
        <begin position="24"/>
        <end position="680"/>
    </location>
</feature>
<evidence type="ECO:0000256" key="6">
    <source>
        <dbReference type="ARBA" id="ARBA00022833"/>
    </source>
</evidence>
<dbReference type="GO" id="GO:0004252">
    <property type="term" value="F:serine-type endopeptidase activity"/>
    <property type="evidence" value="ECO:0007669"/>
    <property type="project" value="InterPro"/>
</dbReference>
<dbReference type="GO" id="GO:0046872">
    <property type="term" value="F:metal ion binding"/>
    <property type="evidence" value="ECO:0007669"/>
    <property type="project" value="UniProtKB-KW"/>
</dbReference>
<keyword evidence="8" id="KW-1015">Disulfide bond</keyword>
<keyword evidence="2" id="KW-0645">Protease</keyword>
<gene>
    <name evidence="11" type="ORF">F1003_09375</name>
</gene>
<evidence type="ECO:0000313" key="12">
    <source>
        <dbReference type="Proteomes" id="UP000447545"/>
    </source>
</evidence>
<dbReference type="AlphaFoldDB" id="A0A7K1GDM2"/>
<evidence type="ECO:0000313" key="11">
    <source>
        <dbReference type="EMBL" id="MTE27135.1"/>
    </source>
</evidence>
<evidence type="ECO:0000256" key="4">
    <source>
        <dbReference type="ARBA" id="ARBA00022729"/>
    </source>
</evidence>
<comment type="similarity">
    <text evidence="1">Belongs to the peptidase M43B family.</text>
</comment>
<evidence type="ECO:0000259" key="10">
    <source>
        <dbReference type="PROSITE" id="PS51829"/>
    </source>
</evidence>
<proteinExistence type="inferred from homology"/>
<keyword evidence="4 9" id="KW-0732">Signal</keyword>
<dbReference type="InterPro" id="IPR008754">
    <property type="entry name" value="Peptidase_M43"/>
</dbReference>
<reference evidence="11 12" key="1">
    <citation type="submission" date="2019-11" db="EMBL/GenBank/DDBJ databases">
        <title>Winogradskyella ouciana sp. nov., isolated from the hadal seawater of the Mariana Trench.</title>
        <authorList>
            <person name="Liu R."/>
        </authorList>
    </citation>
    <scope>NUCLEOTIDE SEQUENCE [LARGE SCALE GENOMIC DNA]</scope>
    <source>
        <strain evidence="11 12">ZXX205</strain>
    </source>
</reference>
<dbReference type="PROSITE" id="PS51829">
    <property type="entry name" value="P_HOMO_B"/>
    <property type="match status" value="1"/>
</dbReference>
<evidence type="ECO:0000256" key="8">
    <source>
        <dbReference type="ARBA" id="ARBA00023157"/>
    </source>
</evidence>
<accession>A0A7K1GDM2</accession>
<protein>
    <submittedName>
        <fullName evidence="11">T9SS type A sorting domain-containing protein</fullName>
    </submittedName>
</protein>
<dbReference type="InterPro" id="IPR024079">
    <property type="entry name" value="MetalloPept_cat_dom_sf"/>
</dbReference>
<dbReference type="SUPFAM" id="SSF49785">
    <property type="entry name" value="Galactose-binding domain-like"/>
    <property type="match status" value="1"/>
</dbReference>
<keyword evidence="7" id="KW-0482">Metalloprotease</keyword>
<dbReference type="Pfam" id="PF01483">
    <property type="entry name" value="P_proprotein"/>
    <property type="match status" value="1"/>
</dbReference>
<evidence type="ECO:0000256" key="2">
    <source>
        <dbReference type="ARBA" id="ARBA00022670"/>
    </source>
</evidence>
<evidence type="ECO:0000256" key="7">
    <source>
        <dbReference type="ARBA" id="ARBA00023049"/>
    </source>
</evidence>
<dbReference type="Proteomes" id="UP000447545">
    <property type="component" value="Unassembled WGS sequence"/>
</dbReference>
<feature type="signal peptide" evidence="9">
    <location>
        <begin position="1"/>
        <end position="23"/>
    </location>
</feature>
<dbReference type="SUPFAM" id="SSF55486">
    <property type="entry name" value="Metalloproteases ('zincins'), catalytic domain"/>
    <property type="match status" value="1"/>
</dbReference>
<dbReference type="InterPro" id="IPR026444">
    <property type="entry name" value="Secre_tail"/>
</dbReference>
<dbReference type="InterPro" id="IPR002884">
    <property type="entry name" value="P_dom"/>
</dbReference>
<dbReference type="Gene3D" id="3.40.390.10">
    <property type="entry name" value="Collagenase (Catalytic Domain)"/>
    <property type="match status" value="1"/>
</dbReference>
<comment type="caution">
    <text evidence="11">The sequence shown here is derived from an EMBL/GenBank/DDBJ whole genome shotgun (WGS) entry which is preliminary data.</text>
</comment>
<dbReference type="Pfam" id="PF18962">
    <property type="entry name" value="Por_Secre_tail"/>
    <property type="match status" value="1"/>
</dbReference>
<dbReference type="GO" id="GO:0006508">
    <property type="term" value="P:proteolysis"/>
    <property type="evidence" value="ECO:0007669"/>
    <property type="project" value="UniProtKB-KW"/>
</dbReference>
<keyword evidence="5" id="KW-0378">Hydrolase</keyword>
<dbReference type="PANTHER" id="PTHR47466:SF1">
    <property type="entry name" value="METALLOPROTEASE MEP1 (AFU_ORTHOLOGUE AFUA_1G07730)-RELATED"/>
    <property type="match status" value="1"/>
</dbReference>
<dbReference type="RefSeq" id="WP_155089151.1">
    <property type="nucleotide sequence ID" value="NZ_WJYA01000005.1"/>
</dbReference>
<dbReference type="GO" id="GO:0008237">
    <property type="term" value="F:metallopeptidase activity"/>
    <property type="evidence" value="ECO:0007669"/>
    <property type="project" value="UniProtKB-KW"/>
</dbReference>
<dbReference type="InterPro" id="IPR008979">
    <property type="entry name" value="Galactose-bd-like_sf"/>
</dbReference>
<dbReference type="Pfam" id="PF05572">
    <property type="entry name" value="Peptidase_M43"/>
    <property type="match status" value="1"/>
</dbReference>
<dbReference type="EMBL" id="WJYA01000005">
    <property type="protein sequence ID" value="MTE27135.1"/>
    <property type="molecule type" value="Genomic_DNA"/>
</dbReference>
<evidence type="ECO:0000256" key="1">
    <source>
        <dbReference type="ARBA" id="ARBA00008721"/>
    </source>
</evidence>
<sequence>MKNFTLCVLLGLLLAAVPYNSHAQDRCGMEEYMEEMMKDPEYARQYEEKQKALKQRLQNYLNNSDLYQRGGTIEIPVAVHFPEASEAERSCLEALAQNQIDILNADYTATNSDISSWNAISSQYPGTSAGVANISFCIATSNHPAGLDPELLEGNPCITIGYNFGGGSNTDGNWSGYLNFVIRNIGALGFSPLFGDISDGDAVTMDNNAFGSGAGCTSVVPGAPYNLGRTTTHELGHFFGLNHTFNADGGGTCGSGGDGIADTPEVANSTYGCPNPPTSVPSCTPGQPALTMNYMDYVNDACMYMFSQDQMTFAEAYISSIQADIKPNVCQPATPGFNLAVTGDDELLTCPTTDNEAVYSFSYTTVMSFSETTTFSASGLPAGATATFSPTSLNSDGAFTLTVGNLMSTAQGTYTITVTGTSSPSSVTESVDVVLNNNCTEIVCNSYSSPQNLNLAIADGSGGTAGTPVLEHIINIPDMATIESMTVNVDVTHTFISDLLVRIVHPDGATFVDVWSGDCGSNDNFDVTFDDSAGALVCASPTVGTFMPNGALSAFNGLEAQGDWTILIGDFFAQDTGNLNDWSIEICAEQALSVSEFDLDDLQVYPNPNNGTFNIGFSPKSGEDITIQVYDIRGRAIFENTFNSVGRFDEVIQLTNAESGVYLLSISDGPQKVTKKIVVD</sequence>
<name>A0A7K1GDM2_9FLAO</name>
<evidence type="ECO:0000256" key="9">
    <source>
        <dbReference type="SAM" id="SignalP"/>
    </source>
</evidence>
<dbReference type="NCBIfam" id="TIGR04183">
    <property type="entry name" value="Por_Secre_tail"/>
    <property type="match status" value="1"/>
</dbReference>
<keyword evidence="12" id="KW-1185">Reference proteome</keyword>
<keyword evidence="3" id="KW-0479">Metal-binding</keyword>
<dbReference type="PANTHER" id="PTHR47466">
    <property type="match status" value="1"/>
</dbReference>
<keyword evidence="6" id="KW-0862">Zinc</keyword>
<feature type="domain" description="P/Homo B" evidence="10">
    <location>
        <begin position="448"/>
        <end position="592"/>
    </location>
</feature>
<organism evidence="11 12">
    <name type="scientific">Winogradskyella ouciana</name>
    <dbReference type="NCBI Taxonomy" id="2608631"/>
    <lineage>
        <taxon>Bacteria</taxon>
        <taxon>Pseudomonadati</taxon>
        <taxon>Bacteroidota</taxon>
        <taxon>Flavobacteriia</taxon>
        <taxon>Flavobacteriales</taxon>
        <taxon>Flavobacteriaceae</taxon>
        <taxon>Winogradskyella</taxon>
    </lineage>
</organism>
<dbReference type="Gene3D" id="2.60.120.260">
    <property type="entry name" value="Galactose-binding domain-like"/>
    <property type="match status" value="1"/>
</dbReference>
<evidence type="ECO:0000256" key="5">
    <source>
        <dbReference type="ARBA" id="ARBA00022801"/>
    </source>
</evidence>